<name>A0A377PEE9_HAFAL</name>
<evidence type="ECO:0000313" key="2">
    <source>
        <dbReference type="Proteomes" id="UP000254821"/>
    </source>
</evidence>
<reference evidence="1 2" key="1">
    <citation type="submission" date="2018-06" db="EMBL/GenBank/DDBJ databases">
        <authorList>
            <consortium name="Pathogen Informatics"/>
            <person name="Doyle S."/>
        </authorList>
    </citation>
    <scope>NUCLEOTIDE SEQUENCE [LARGE SCALE GENOMIC DNA]</scope>
    <source>
        <strain evidence="1 2">NCTC8105</strain>
    </source>
</reference>
<dbReference type="Proteomes" id="UP000254821">
    <property type="component" value="Unassembled WGS sequence"/>
</dbReference>
<dbReference type="EMBL" id="UGHP01000001">
    <property type="protein sequence ID" value="STQ78640.1"/>
    <property type="molecule type" value="Genomic_DNA"/>
</dbReference>
<protein>
    <submittedName>
        <fullName evidence="1">Uncharacterized protein</fullName>
    </submittedName>
</protein>
<evidence type="ECO:0000313" key="1">
    <source>
        <dbReference type="EMBL" id="STQ78640.1"/>
    </source>
</evidence>
<dbReference type="AlphaFoldDB" id="A0A377PEE9"/>
<gene>
    <name evidence="1" type="ORF">NCTC8105_00673</name>
</gene>
<organism evidence="1 2">
    <name type="scientific">Hafnia alvei</name>
    <dbReference type="NCBI Taxonomy" id="569"/>
    <lineage>
        <taxon>Bacteria</taxon>
        <taxon>Pseudomonadati</taxon>
        <taxon>Pseudomonadota</taxon>
        <taxon>Gammaproteobacteria</taxon>
        <taxon>Enterobacterales</taxon>
        <taxon>Hafniaceae</taxon>
        <taxon>Hafnia</taxon>
    </lineage>
</organism>
<proteinExistence type="predicted"/>
<accession>A0A377PEE9</accession>
<sequence>MYTRVIERGEYRGCMMRWYRVVSETLPEGEVRLKLRQESSLSSSVIVIFVFNECYEGYSHDQFHWLSPALG</sequence>